<evidence type="ECO:0000313" key="3">
    <source>
        <dbReference type="EMBL" id="MEO9246478.1"/>
    </source>
</evidence>
<dbReference type="Gene3D" id="2.70.70.10">
    <property type="entry name" value="Glucose Permease (Domain IIA)"/>
    <property type="match status" value="1"/>
</dbReference>
<feature type="domain" description="M23ase beta-sheet core" evidence="2">
    <location>
        <begin position="42"/>
        <end position="133"/>
    </location>
</feature>
<evidence type="ECO:0000313" key="4">
    <source>
        <dbReference type="Proteomes" id="UP001484097"/>
    </source>
</evidence>
<evidence type="ECO:0000259" key="2">
    <source>
        <dbReference type="Pfam" id="PF01551"/>
    </source>
</evidence>
<dbReference type="InterPro" id="IPR011055">
    <property type="entry name" value="Dup_hybrid_motif"/>
</dbReference>
<dbReference type="SUPFAM" id="SSF51261">
    <property type="entry name" value="Duplicated hybrid motif"/>
    <property type="match status" value="1"/>
</dbReference>
<dbReference type="Pfam" id="PF01551">
    <property type="entry name" value="Peptidase_M23"/>
    <property type="match status" value="1"/>
</dbReference>
<organism evidence="3 4">
    <name type="scientific">Citricoccus nitrophenolicus</name>
    <dbReference type="NCBI Taxonomy" id="863575"/>
    <lineage>
        <taxon>Bacteria</taxon>
        <taxon>Bacillati</taxon>
        <taxon>Actinomycetota</taxon>
        <taxon>Actinomycetes</taxon>
        <taxon>Micrococcales</taxon>
        <taxon>Micrococcaceae</taxon>
        <taxon>Citricoccus</taxon>
    </lineage>
</organism>
<evidence type="ECO:0000256" key="1">
    <source>
        <dbReference type="SAM" id="MobiDB-lite"/>
    </source>
</evidence>
<feature type="region of interest" description="Disordered" evidence="1">
    <location>
        <begin position="66"/>
        <end position="86"/>
    </location>
</feature>
<dbReference type="RefSeq" id="WP_347918546.1">
    <property type="nucleotide sequence ID" value="NZ_JBDXMX010000001.1"/>
</dbReference>
<keyword evidence="4" id="KW-1185">Reference proteome</keyword>
<feature type="compositionally biased region" description="Polar residues" evidence="1">
    <location>
        <begin position="67"/>
        <end position="76"/>
    </location>
</feature>
<sequence length="289" mass="31364">MHNPCLGLITSEHEDDGGYKHHRGRDIGTRILGPAGPAWVYGIGKPVYAAFSGRWKKIVRWSKPGNRKSTWAPTRTGNGGLVANPDGEGNGYNHVRILDKWDEGDWINEGELIGHLDLSGNMTAPHLHFEMWLRWQDPYSDYSPKIVFDKYGVSTLDDPATANRTDGATITPAETAPERTWFDMATLADLQKAFLDAQITVQRSGKPYTITVKQALQNSDSSANAIYGTGLQNAGKIAALENAVEQIASGTGVTIDYAKVQEAAKAGTQEAIAAGIEVEGTVQLTQKEA</sequence>
<gene>
    <name evidence="3" type="ORF">ABDK96_02140</name>
</gene>
<dbReference type="Proteomes" id="UP001484097">
    <property type="component" value="Unassembled WGS sequence"/>
</dbReference>
<proteinExistence type="predicted"/>
<dbReference type="CDD" id="cd12797">
    <property type="entry name" value="M23_peptidase"/>
    <property type="match status" value="1"/>
</dbReference>
<dbReference type="InterPro" id="IPR016047">
    <property type="entry name" value="M23ase_b-sheet_dom"/>
</dbReference>
<reference evidence="3 4" key="1">
    <citation type="submission" date="2024-05" db="EMBL/GenBank/DDBJ databases">
        <authorList>
            <person name="Yi C."/>
        </authorList>
    </citation>
    <scope>NUCLEOTIDE SEQUENCE [LARGE SCALE GENOMIC DNA]</scope>
    <source>
        <strain evidence="3 4">XS13</strain>
    </source>
</reference>
<name>A0ABV0IE84_9MICC</name>
<protein>
    <submittedName>
        <fullName evidence="3">Peptidoglycan DD-metalloendopeptidase family protein</fullName>
    </submittedName>
</protein>
<accession>A0ABV0IE84</accession>
<comment type="caution">
    <text evidence="3">The sequence shown here is derived from an EMBL/GenBank/DDBJ whole genome shotgun (WGS) entry which is preliminary data.</text>
</comment>
<dbReference type="EMBL" id="JBDXMX010000001">
    <property type="protein sequence ID" value="MEO9246478.1"/>
    <property type="molecule type" value="Genomic_DNA"/>
</dbReference>